<evidence type="ECO:0000256" key="1">
    <source>
        <dbReference type="SAM" id="Phobius"/>
    </source>
</evidence>
<name>A0ABV9MWB6_9ENTE</name>
<proteinExistence type="predicted"/>
<accession>A0ABV9MWB6</accession>
<evidence type="ECO:0000313" key="3">
    <source>
        <dbReference type="Proteomes" id="UP001595969"/>
    </source>
</evidence>
<keyword evidence="1" id="KW-1133">Transmembrane helix</keyword>
<organism evidence="2 3">
    <name type="scientific">Enterococcus lemanii</name>
    <dbReference type="NCBI Taxonomy" id="1159752"/>
    <lineage>
        <taxon>Bacteria</taxon>
        <taxon>Bacillati</taxon>
        <taxon>Bacillota</taxon>
        <taxon>Bacilli</taxon>
        <taxon>Lactobacillales</taxon>
        <taxon>Enterococcaceae</taxon>
        <taxon>Enterococcus</taxon>
    </lineage>
</organism>
<dbReference type="Proteomes" id="UP001595969">
    <property type="component" value="Unassembled WGS sequence"/>
</dbReference>
<evidence type="ECO:0000313" key="2">
    <source>
        <dbReference type="EMBL" id="MFC4720287.1"/>
    </source>
</evidence>
<gene>
    <name evidence="2" type="ORF">ACFO5I_11195</name>
</gene>
<evidence type="ECO:0008006" key="4">
    <source>
        <dbReference type="Google" id="ProtNLM"/>
    </source>
</evidence>
<protein>
    <recommendedName>
        <fullName evidence="4">DUF5668 domain-containing protein</fullName>
    </recommendedName>
</protein>
<dbReference type="RefSeq" id="WP_204653657.1">
    <property type="nucleotide sequence ID" value="NZ_JAFBFD010000011.1"/>
</dbReference>
<dbReference type="EMBL" id="JBHSGS010000062">
    <property type="protein sequence ID" value="MFC4720287.1"/>
    <property type="molecule type" value="Genomic_DNA"/>
</dbReference>
<comment type="caution">
    <text evidence="2">The sequence shown here is derived from an EMBL/GenBank/DDBJ whole genome shotgun (WGS) entry which is preliminary data.</text>
</comment>
<keyword evidence="1" id="KW-0472">Membrane</keyword>
<feature type="transmembrane region" description="Helical" evidence="1">
    <location>
        <begin position="32"/>
        <end position="49"/>
    </location>
</feature>
<keyword evidence="3" id="KW-1185">Reference proteome</keyword>
<sequence>MLKNGLLIISLSLILFLNSCDALRGFYNWPLIGIALMGIFLGSGLILKWRISEKQRRKTVDGN</sequence>
<reference evidence="3" key="1">
    <citation type="journal article" date="2019" name="Int. J. Syst. Evol. Microbiol.">
        <title>The Global Catalogue of Microorganisms (GCM) 10K type strain sequencing project: providing services to taxonomists for standard genome sequencing and annotation.</title>
        <authorList>
            <consortium name="The Broad Institute Genomics Platform"/>
            <consortium name="The Broad Institute Genome Sequencing Center for Infectious Disease"/>
            <person name="Wu L."/>
            <person name="Ma J."/>
        </authorList>
    </citation>
    <scope>NUCLEOTIDE SEQUENCE [LARGE SCALE GENOMIC DNA]</scope>
    <source>
        <strain evidence="3">CGMCC 1.19032</strain>
    </source>
</reference>
<keyword evidence="1" id="KW-0812">Transmembrane</keyword>